<evidence type="ECO:0000256" key="3">
    <source>
        <dbReference type="ARBA" id="ARBA00022448"/>
    </source>
</evidence>
<comment type="similarity">
    <text evidence="2 8">Belongs to the 4-toluene sulfonate uptake permease (TSUP) (TC 2.A.102) family.</text>
</comment>
<comment type="caution">
    <text evidence="9">The sequence shown here is derived from an EMBL/GenBank/DDBJ whole genome shotgun (WGS) entry which is preliminary data.</text>
</comment>
<keyword evidence="6 8" id="KW-1133">Transmembrane helix</keyword>
<evidence type="ECO:0000256" key="2">
    <source>
        <dbReference type="ARBA" id="ARBA00009142"/>
    </source>
</evidence>
<reference evidence="9 10" key="1">
    <citation type="submission" date="2022-10" db="EMBL/GenBank/DDBJ databases">
        <title>Roseococcus glaciei nov., sp. nov., isolated from glacier.</title>
        <authorList>
            <person name="Liu Q."/>
            <person name="Xin Y.-H."/>
        </authorList>
    </citation>
    <scope>NUCLEOTIDE SEQUENCE [LARGE SCALE GENOMIC DNA]</scope>
    <source>
        <strain evidence="9 10">MDT2-1-1</strain>
    </source>
</reference>
<dbReference type="Proteomes" id="UP001526430">
    <property type="component" value="Unassembled WGS sequence"/>
</dbReference>
<accession>A0ABT3NTK8</accession>
<evidence type="ECO:0000256" key="8">
    <source>
        <dbReference type="RuleBase" id="RU363041"/>
    </source>
</evidence>
<feature type="transmembrane region" description="Helical" evidence="8">
    <location>
        <begin position="200"/>
        <end position="221"/>
    </location>
</feature>
<comment type="subcellular location">
    <subcellularLocation>
        <location evidence="1 8">Cell membrane</location>
        <topology evidence="1 8">Multi-pass membrane protein</topology>
    </subcellularLocation>
</comment>
<sequence>MSTAFDTLLDWRMAAAVLATAIAGLMRGYSGFGTAVLLAPIYSSLWGARAGVPVMLLLELFVSLQLLPRAWGDADRRVILPIGGAAFVATPLGAVILLTADPEGLRRFIGGFVLVFGFLLMSGWRYHGSRPLPLNIAVGTAAGLLKGATGMSGPPVILYLLAGTEAAIRHRANLIVFFAMIAIISVVGPLWGGLMDMAVLLKLAVVLPVLMICVPLGARLFHVIPVRFYKPFAMGALMAAGSIALFS</sequence>
<evidence type="ECO:0000313" key="10">
    <source>
        <dbReference type="Proteomes" id="UP001526430"/>
    </source>
</evidence>
<dbReference type="PANTHER" id="PTHR30269">
    <property type="entry name" value="TRANSMEMBRANE PROTEIN YFCA"/>
    <property type="match status" value="1"/>
</dbReference>
<dbReference type="InterPro" id="IPR002781">
    <property type="entry name" value="TM_pro_TauE-like"/>
</dbReference>
<dbReference type="PANTHER" id="PTHR30269:SF37">
    <property type="entry name" value="MEMBRANE TRANSPORTER PROTEIN"/>
    <property type="match status" value="1"/>
</dbReference>
<dbReference type="EMBL" id="JAPFQI010000003">
    <property type="protein sequence ID" value="MCW8085500.1"/>
    <property type="molecule type" value="Genomic_DNA"/>
</dbReference>
<feature type="transmembrane region" description="Helical" evidence="8">
    <location>
        <begin position="174"/>
        <end position="194"/>
    </location>
</feature>
<evidence type="ECO:0000256" key="4">
    <source>
        <dbReference type="ARBA" id="ARBA00022475"/>
    </source>
</evidence>
<evidence type="ECO:0000256" key="1">
    <source>
        <dbReference type="ARBA" id="ARBA00004651"/>
    </source>
</evidence>
<protein>
    <recommendedName>
        <fullName evidence="8">Probable membrane transporter protein</fullName>
    </recommendedName>
</protein>
<dbReference type="RefSeq" id="WP_301589401.1">
    <property type="nucleotide sequence ID" value="NZ_JAPFQI010000003.1"/>
</dbReference>
<proteinExistence type="inferred from homology"/>
<keyword evidence="3" id="KW-0813">Transport</keyword>
<organism evidence="9 10">
    <name type="scientific">Sabulicella glaciei</name>
    <dbReference type="NCBI Taxonomy" id="2984948"/>
    <lineage>
        <taxon>Bacteria</taxon>
        <taxon>Pseudomonadati</taxon>
        <taxon>Pseudomonadota</taxon>
        <taxon>Alphaproteobacteria</taxon>
        <taxon>Acetobacterales</taxon>
        <taxon>Acetobacteraceae</taxon>
        <taxon>Sabulicella</taxon>
    </lineage>
</organism>
<feature type="transmembrane region" description="Helical" evidence="8">
    <location>
        <begin position="15"/>
        <end position="39"/>
    </location>
</feature>
<evidence type="ECO:0000256" key="5">
    <source>
        <dbReference type="ARBA" id="ARBA00022692"/>
    </source>
</evidence>
<dbReference type="InterPro" id="IPR052017">
    <property type="entry name" value="TSUP"/>
</dbReference>
<gene>
    <name evidence="9" type="ORF">OF850_07670</name>
</gene>
<name>A0ABT3NTK8_9PROT</name>
<keyword evidence="10" id="KW-1185">Reference proteome</keyword>
<keyword evidence="5 8" id="KW-0812">Transmembrane</keyword>
<feature type="transmembrane region" description="Helical" evidence="8">
    <location>
        <begin position="136"/>
        <end position="162"/>
    </location>
</feature>
<feature type="transmembrane region" description="Helical" evidence="8">
    <location>
        <begin position="78"/>
        <end position="98"/>
    </location>
</feature>
<feature type="transmembrane region" description="Helical" evidence="8">
    <location>
        <begin position="105"/>
        <end position="124"/>
    </location>
</feature>
<feature type="transmembrane region" description="Helical" evidence="8">
    <location>
        <begin position="228"/>
        <end position="246"/>
    </location>
</feature>
<keyword evidence="4 8" id="KW-1003">Cell membrane</keyword>
<feature type="transmembrane region" description="Helical" evidence="8">
    <location>
        <begin position="46"/>
        <end position="66"/>
    </location>
</feature>
<evidence type="ECO:0000256" key="7">
    <source>
        <dbReference type="ARBA" id="ARBA00023136"/>
    </source>
</evidence>
<dbReference type="Pfam" id="PF01925">
    <property type="entry name" value="TauE"/>
    <property type="match status" value="1"/>
</dbReference>
<evidence type="ECO:0000256" key="6">
    <source>
        <dbReference type="ARBA" id="ARBA00022989"/>
    </source>
</evidence>
<evidence type="ECO:0000313" key="9">
    <source>
        <dbReference type="EMBL" id="MCW8085500.1"/>
    </source>
</evidence>
<keyword evidence="7 8" id="KW-0472">Membrane</keyword>